<accession>A0A5J5F067</accession>
<protein>
    <submittedName>
        <fullName evidence="1">Uncharacterized protein</fullName>
    </submittedName>
</protein>
<comment type="caution">
    <text evidence="1">The sequence shown here is derived from an EMBL/GenBank/DDBJ whole genome shotgun (WGS) entry which is preliminary data.</text>
</comment>
<organism evidence="1 2">
    <name type="scientific">Sphaerosporella brunnea</name>
    <dbReference type="NCBI Taxonomy" id="1250544"/>
    <lineage>
        <taxon>Eukaryota</taxon>
        <taxon>Fungi</taxon>
        <taxon>Dikarya</taxon>
        <taxon>Ascomycota</taxon>
        <taxon>Pezizomycotina</taxon>
        <taxon>Pezizomycetes</taxon>
        <taxon>Pezizales</taxon>
        <taxon>Pyronemataceae</taxon>
        <taxon>Sphaerosporella</taxon>
    </lineage>
</organism>
<proteinExistence type="predicted"/>
<dbReference type="EMBL" id="VXIS01000070">
    <property type="protein sequence ID" value="KAA8908201.1"/>
    <property type="molecule type" value="Genomic_DNA"/>
</dbReference>
<evidence type="ECO:0000313" key="2">
    <source>
        <dbReference type="Proteomes" id="UP000326924"/>
    </source>
</evidence>
<sequence length="220" mass="24563">MFPVIFKPKLSSLLKRQQRCFATTRPSCYRPCAHARVMHTPLNPPFPELPDLAPPVTPPAPPFDLQIPEIDYKILGDHIGYTYLSRREPLIHEVGQDVPHQINGMLFGHEDLPFFALPVVVHACEPRFVHFLFTPVSPLSYLSAEACEAIFGEDVVPPLFRASIGLRMADLRPVPGDAKFQGINVLGANFCLLHGAVVTLDYDKKEAKMRFRVSPDAKGP</sequence>
<evidence type="ECO:0000313" key="1">
    <source>
        <dbReference type="EMBL" id="KAA8908201.1"/>
    </source>
</evidence>
<dbReference type="AlphaFoldDB" id="A0A5J5F067"/>
<dbReference type="InParanoid" id="A0A5J5F067"/>
<dbReference type="OrthoDB" id="5350537at2759"/>
<reference evidence="1 2" key="1">
    <citation type="submission" date="2019-09" db="EMBL/GenBank/DDBJ databases">
        <title>Draft genome of the ectomycorrhizal ascomycete Sphaerosporella brunnea.</title>
        <authorList>
            <consortium name="DOE Joint Genome Institute"/>
            <person name="Benucci G.M."/>
            <person name="Marozzi G."/>
            <person name="Antonielli L."/>
            <person name="Sanchez S."/>
            <person name="Marco P."/>
            <person name="Wang X."/>
            <person name="Falini L.B."/>
            <person name="Barry K."/>
            <person name="Haridas S."/>
            <person name="Lipzen A."/>
            <person name="Labutti K."/>
            <person name="Grigoriev I.V."/>
            <person name="Murat C."/>
            <person name="Martin F."/>
            <person name="Albertini E."/>
            <person name="Donnini D."/>
            <person name="Bonito G."/>
        </authorList>
    </citation>
    <scope>NUCLEOTIDE SEQUENCE [LARGE SCALE GENOMIC DNA]</scope>
    <source>
        <strain evidence="1 2">Sb_GMNB300</strain>
    </source>
</reference>
<gene>
    <name evidence="1" type="ORF">FN846DRAFT_945749</name>
</gene>
<dbReference type="Proteomes" id="UP000326924">
    <property type="component" value="Unassembled WGS sequence"/>
</dbReference>
<name>A0A5J5F067_9PEZI</name>
<keyword evidence="2" id="KW-1185">Reference proteome</keyword>